<organism evidence="2 3">
    <name type="scientific">Tetrapyrgos nigripes</name>
    <dbReference type="NCBI Taxonomy" id="182062"/>
    <lineage>
        <taxon>Eukaryota</taxon>
        <taxon>Fungi</taxon>
        <taxon>Dikarya</taxon>
        <taxon>Basidiomycota</taxon>
        <taxon>Agaricomycotina</taxon>
        <taxon>Agaricomycetes</taxon>
        <taxon>Agaricomycetidae</taxon>
        <taxon>Agaricales</taxon>
        <taxon>Marasmiineae</taxon>
        <taxon>Marasmiaceae</taxon>
        <taxon>Tetrapyrgos</taxon>
    </lineage>
</organism>
<name>A0A8H5BC72_9AGAR</name>
<accession>A0A8H5BC72</accession>
<gene>
    <name evidence="2" type="ORF">D9758_017878</name>
</gene>
<evidence type="ECO:0000313" key="3">
    <source>
        <dbReference type="Proteomes" id="UP000559256"/>
    </source>
</evidence>
<evidence type="ECO:0000313" key="2">
    <source>
        <dbReference type="EMBL" id="KAF5320206.1"/>
    </source>
</evidence>
<feature type="region of interest" description="Disordered" evidence="1">
    <location>
        <begin position="1"/>
        <end position="32"/>
    </location>
</feature>
<protein>
    <submittedName>
        <fullName evidence="2">Uncharacterized protein</fullName>
    </submittedName>
</protein>
<dbReference type="EMBL" id="JAACJM010000415">
    <property type="protein sequence ID" value="KAF5320206.1"/>
    <property type="molecule type" value="Genomic_DNA"/>
</dbReference>
<proteinExistence type="predicted"/>
<evidence type="ECO:0000256" key="1">
    <source>
        <dbReference type="SAM" id="MobiDB-lite"/>
    </source>
</evidence>
<dbReference type="AlphaFoldDB" id="A0A8H5BC72"/>
<feature type="region of interest" description="Disordered" evidence="1">
    <location>
        <begin position="63"/>
        <end position="84"/>
    </location>
</feature>
<comment type="caution">
    <text evidence="2">The sequence shown here is derived from an EMBL/GenBank/DDBJ whole genome shotgun (WGS) entry which is preliminary data.</text>
</comment>
<dbReference type="Proteomes" id="UP000559256">
    <property type="component" value="Unassembled WGS sequence"/>
</dbReference>
<sequence length="167" mass="19120">MSDPAITSKKPKKSKKAAKSKPRRIRPHGNVTVRQPGEPILWVFGFRFTREELKLHPQYKVERAPEPPRSFSGRQGLNIPTDPRIGSVSIHVRSSARKHWKRARMDLVVPDETWRTERCLILADNSSSDRISLPSAEQLKAIKEATHASGDPEWYLADDPYIKPEFM</sequence>
<reference evidence="2 3" key="1">
    <citation type="journal article" date="2020" name="ISME J.">
        <title>Uncovering the hidden diversity of litter-decomposition mechanisms in mushroom-forming fungi.</title>
        <authorList>
            <person name="Floudas D."/>
            <person name="Bentzer J."/>
            <person name="Ahren D."/>
            <person name="Johansson T."/>
            <person name="Persson P."/>
            <person name="Tunlid A."/>
        </authorList>
    </citation>
    <scope>NUCLEOTIDE SEQUENCE [LARGE SCALE GENOMIC DNA]</scope>
    <source>
        <strain evidence="2 3">CBS 291.85</strain>
    </source>
</reference>
<keyword evidence="3" id="KW-1185">Reference proteome</keyword>
<feature type="compositionally biased region" description="Basic residues" evidence="1">
    <location>
        <begin position="9"/>
        <end position="27"/>
    </location>
</feature>